<keyword evidence="2" id="KW-1185">Reference proteome</keyword>
<accession>A0ABV0TZZ0</accession>
<proteinExistence type="predicted"/>
<sequence length="111" mass="12326">MAYTVDLKTADLQVVQQLVEACCSQGAVFKHVIRKLSGRKKCGRERCNKRNCSLERIVKQNPLKNMGGLHKEWTVAGDIKGHYGQTHGLQMLHSSCLATPEPDTSQVSYLG</sequence>
<evidence type="ECO:0000313" key="1">
    <source>
        <dbReference type="EMBL" id="MEQ2238495.1"/>
    </source>
</evidence>
<comment type="caution">
    <text evidence="1">The sequence shown here is derived from an EMBL/GenBank/DDBJ whole genome shotgun (WGS) entry which is preliminary data.</text>
</comment>
<protein>
    <submittedName>
        <fullName evidence="1">Uncharacterized protein</fullName>
    </submittedName>
</protein>
<evidence type="ECO:0000313" key="2">
    <source>
        <dbReference type="Proteomes" id="UP001482620"/>
    </source>
</evidence>
<gene>
    <name evidence="1" type="ORF">ILYODFUR_033732</name>
</gene>
<dbReference type="EMBL" id="JAHRIQ010052178">
    <property type="protein sequence ID" value="MEQ2238495.1"/>
    <property type="molecule type" value="Genomic_DNA"/>
</dbReference>
<name>A0ABV0TZZ0_9TELE</name>
<dbReference type="Proteomes" id="UP001482620">
    <property type="component" value="Unassembled WGS sequence"/>
</dbReference>
<reference evidence="1 2" key="1">
    <citation type="submission" date="2021-06" db="EMBL/GenBank/DDBJ databases">
        <authorList>
            <person name="Palmer J.M."/>
        </authorList>
    </citation>
    <scope>NUCLEOTIDE SEQUENCE [LARGE SCALE GENOMIC DNA]</scope>
    <source>
        <strain evidence="2">if_2019</strain>
        <tissue evidence="1">Muscle</tissue>
    </source>
</reference>
<organism evidence="1 2">
    <name type="scientific">Ilyodon furcidens</name>
    <name type="common">goldbreast splitfin</name>
    <dbReference type="NCBI Taxonomy" id="33524"/>
    <lineage>
        <taxon>Eukaryota</taxon>
        <taxon>Metazoa</taxon>
        <taxon>Chordata</taxon>
        <taxon>Craniata</taxon>
        <taxon>Vertebrata</taxon>
        <taxon>Euteleostomi</taxon>
        <taxon>Actinopterygii</taxon>
        <taxon>Neopterygii</taxon>
        <taxon>Teleostei</taxon>
        <taxon>Neoteleostei</taxon>
        <taxon>Acanthomorphata</taxon>
        <taxon>Ovalentaria</taxon>
        <taxon>Atherinomorphae</taxon>
        <taxon>Cyprinodontiformes</taxon>
        <taxon>Goodeidae</taxon>
        <taxon>Ilyodon</taxon>
    </lineage>
</organism>